<reference evidence="3 4" key="1">
    <citation type="journal article" date="2007" name="Nature">
        <title>Evolution of genes and genomes on the Drosophila phylogeny.</title>
        <authorList>
            <consortium name="Drosophila 12 Genomes Consortium"/>
            <person name="Clark A.G."/>
            <person name="Eisen M.B."/>
            <person name="Smith D.R."/>
            <person name="Bergman C.M."/>
            <person name="Oliver B."/>
            <person name="Markow T.A."/>
            <person name="Kaufman T.C."/>
            <person name="Kellis M."/>
            <person name="Gelbart W."/>
            <person name="Iyer V.N."/>
            <person name="Pollard D.A."/>
            <person name="Sackton T.B."/>
            <person name="Larracuente A.M."/>
            <person name="Singh N.D."/>
            <person name="Abad J.P."/>
            <person name="Abt D.N."/>
            <person name="Adryan B."/>
            <person name="Aguade M."/>
            <person name="Akashi H."/>
            <person name="Anderson W.W."/>
            <person name="Aquadro C.F."/>
            <person name="Ardell D.H."/>
            <person name="Arguello R."/>
            <person name="Artieri C.G."/>
            <person name="Barbash D.A."/>
            <person name="Barker D."/>
            <person name="Barsanti P."/>
            <person name="Batterham P."/>
            <person name="Batzoglou S."/>
            <person name="Begun D."/>
            <person name="Bhutkar A."/>
            <person name="Blanco E."/>
            <person name="Bosak S.A."/>
            <person name="Bradley R.K."/>
            <person name="Brand A.D."/>
            <person name="Brent M.R."/>
            <person name="Brooks A.N."/>
            <person name="Brown R.H."/>
            <person name="Butlin R.K."/>
            <person name="Caggese C."/>
            <person name="Calvi B.R."/>
            <person name="Bernardo de Carvalho A."/>
            <person name="Caspi A."/>
            <person name="Castrezana S."/>
            <person name="Celniker S.E."/>
            <person name="Chang J.L."/>
            <person name="Chapple C."/>
            <person name="Chatterji S."/>
            <person name="Chinwalla A."/>
            <person name="Civetta A."/>
            <person name="Clifton S.W."/>
            <person name="Comeron J.M."/>
            <person name="Costello J.C."/>
            <person name="Coyne J.A."/>
            <person name="Daub J."/>
            <person name="David R.G."/>
            <person name="Delcher A.L."/>
            <person name="Delehaunty K."/>
            <person name="Do C.B."/>
            <person name="Ebling H."/>
            <person name="Edwards K."/>
            <person name="Eickbush T."/>
            <person name="Evans J.D."/>
            <person name="Filipski A."/>
            <person name="Findeiss S."/>
            <person name="Freyhult E."/>
            <person name="Fulton L."/>
            <person name="Fulton R."/>
            <person name="Garcia A.C."/>
            <person name="Gardiner A."/>
            <person name="Garfield D.A."/>
            <person name="Garvin B.E."/>
            <person name="Gibson G."/>
            <person name="Gilbert D."/>
            <person name="Gnerre S."/>
            <person name="Godfrey J."/>
            <person name="Good R."/>
            <person name="Gotea V."/>
            <person name="Gravely B."/>
            <person name="Greenberg A.J."/>
            <person name="Griffiths-Jones S."/>
            <person name="Gross S."/>
            <person name="Guigo R."/>
            <person name="Gustafson E.A."/>
            <person name="Haerty W."/>
            <person name="Hahn M.W."/>
            <person name="Halligan D.L."/>
            <person name="Halpern A.L."/>
            <person name="Halter G.M."/>
            <person name="Han M.V."/>
            <person name="Heger A."/>
            <person name="Hillier L."/>
            <person name="Hinrichs A.S."/>
            <person name="Holmes I."/>
            <person name="Hoskins R.A."/>
            <person name="Hubisz M.J."/>
            <person name="Hultmark D."/>
            <person name="Huntley M.A."/>
            <person name="Jaffe D.B."/>
            <person name="Jagadeeshan S."/>
            <person name="Jeck W.R."/>
            <person name="Johnson J."/>
            <person name="Jones C.D."/>
            <person name="Jordan W.C."/>
            <person name="Karpen G.H."/>
            <person name="Kataoka E."/>
            <person name="Keightley P.D."/>
            <person name="Kheradpour P."/>
            <person name="Kirkness E.F."/>
            <person name="Koerich L.B."/>
            <person name="Kristiansen K."/>
            <person name="Kudrna D."/>
            <person name="Kulathinal R.J."/>
            <person name="Kumar S."/>
            <person name="Kwok R."/>
            <person name="Lander E."/>
            <person name="Langley C.H."/>
            <person name="Lapoint R."/>
            <person name="Lazzaro B.P."/>
            <person name="Lee S.J."/>
            <person name="Levesque L."/>
            <person name="Li R."/>
            <person name="Lin C.F."/>
            <person name="Lin M.F."/>
            <person name="Lindblad-Toh K."/>
            <person name="Llopart A."/>
            <person name="Long M."/>
            <person name="Low L."/>
            <person name="Lozovsky E."/>
            <person name="Lu J."/>
            <person name="Luo M."/>
            <person name="Machado C.A."/>
            <person name="Makalowski W."/>
            <person name="Marzo M."/>
            <person name="Matsuda M."/>
            <person name="Matzkin L."/>
            <person name="McAllister B."/>
            <person name="McBride C.S."/>
            <person name="McKernan B."/>
            <person name="McKernan K."/>
            <person name="Mendez-Lago M."/>
            <person name="Minx P."/>
            <person name="Mollenhauer M.U."/>
            <person name="Montooth K."/>
            <person name="Mount S.M."/>
            <person name="Mu X."/>
            <person name="Myers E."/>
            <person name="Negre B."/>
            <person name="Newfeld S."/>
            <person name="Nielsen R."/>
            <person name="Noor M.A."/>
            <person name="O'Grady P."/>
            <person name="Pachter L."/>
            <person name="Papaceit M."/>
            <person name="Parisi M.J."/>
            <person name="Parisi M."/>
            <person name="Parts L."/>
            <person name="Pedersen J.S."/>
            <person name="Pesole G."/>
            <person name="Phillippy A.M."/>
            <person name="Ponting C.P."/>
            <person name="Pop M."/>
            <person name="Porcelli D."/>
            <person name="Powell J.R."/>
            <person name="Prohaska S."/>
            <person name="Pruitt K."/>
            <person name="Puig M."/>
            <person name="Quesneville H."/>
            <person name="Ram K.R."/>
            <person name="Rand D."/>
            <person name="Rasmussen M.D."/>
            <person name="Reed L.K."/>
            <person name="Reenan R."/>
            <person name="Reily A."/>
            <person name="Remington K.A."/>
            <person name="Rieger T.T."/>
            <person name="Ritchie M.G."/>
            <person name="Robin C."/>
            <person name="Rogers Y.H."/>
            <person name="Rohde C."/>
            <person name="Rozas J."/>
            <person name="Rubenfield M.J."/>
            <person name="Ruiz A."/>
            <person name="Russo S."/>
            <person name="Salzberg S.L."/>
            <person name="Sanchez-Gracia A."/>
            <person name="Saranga D.J."/>
            <person name="Sato H."/>
            <person name="Schaeffer S.W."/>
            <person name="Schatz M.C."/>
            <person name="Schlenke T."/>
            <person name="Schwartz R."/>
            <person name="Segarra C."/>
            <person name="Singh R.S."/>
            <person name="Sirot L."/>
            <person name="Sirota M."/>
            <person name="Sisneros N.B."/>
            <person name="Smith C.D."/>
            <person name="Smith T.F."/>
            <person name="Spieth J."/>
            <person name="Stage D.E."/>
            <person name="Stark A."/>
            <person name="Stephan W."/>
            <person name="Strausberg R.L."/>
            <person name="Strempel S."/>
            <person name="Sturgill D."/>
            <person name="Sutton G."/>
            <person name="Sutton G.G."/>
            <person name="Tao W."/>
            <person name="Teichmann S."/>
            <person name="Tobari Y.N."/>
            <person name="Tomimura Y."/>
            <person name="Tsolas J.M."/>
            <person name="Valente V.L."/>
            <person name="Venter E."/>
            <person name="Venter J.C."/>
            <person name="Vicario S."/>
            <person name="Vieira F.G."/>
            <person name="Vilella A.J."/>
            <person name="Villasante A."/>
            <person name="Walenz B."/>
            <person name="Wang J."/>
            <person name="Wasserman M."/>
            <person name="Watts T."/>
            <person name="Wilson D."/>
            <person name="Wilson R.K."/>
            <person name="Wing R.A."/>
            <person name="Wolfner M.F."/>
            <person name="Wong A."/>
            <person name="Wong G.K."/>
            <person name="Wu C.I."/>
            <person name="Wu G."/>
            <person name="Yamamoto D."/>
            <person name="Yang H.P."/>
            <person name="Yang S.P."/>
            <person name="Yorke J.A."/>
            <person name="Yoshida K."/>
            <person name="Zdobnov E."/>
            <person name="Zhang P."/>
            <person name="Zhang Y."/>
            <person name="Zimin A.V."/>
            <person name="Baldwin J."/>
            <person name="Abdouelleil A."/>
            <person name="Abdulkadir J."/>
            <person name="Abebe A."/>
            <person name="Abera B."/>
            <person name="Abreu J."/>
            <person name="Acer S.C."/>
            <person name="Aftuck L."/>
            <person name="Alexander A."/>
            <person name="An P."/>
            <person name="Anderson E."/>
            <person name="Anderson S."/>
            <person name="Arachi H."/>
            <person name="Azer M."/>
            <person name="Bachantsang P."/>
            <person name="Barry A."/>
            <person name="Bayul T."/>
            <person name="Berlin A."/>
            <person name="Bessette D."/>
            <person name="Bloom T."/>
            <person name="Blye J."/>
            <person name="Boguslavskiy L."/>
            <person name="Bonnet C."/>
            <person name="Boukhgalter B."/>
            <person name="Bourzgui I."/>
            <person name="Brown A."/>
            <person name="Cahill P."/>
            <person name="Channer S."/>
            <person name="Cheshatsang Y."/>
            <person name="Chuda L."/>
            <person name="Citroen M."/>
            <person name="Collymore A."/>
            <person name="Cooke P."/>
            <person name="Costello M."/>
            <person name="D'Aco K."/>
            <person name="Daza R."/>
            <person name="De Haan G."/>
            <person name="DeGray S."/>
            <person name="DeMaso C."/>
            <person name="Dhargay N."/>
            <person name="Dooley K."/>
            <person name="Dooley E."/>
            <person name="Doricent M."/>
            <person name="Dorje P."/>
            <person name="Dorjee K."/>
            <person name="Dupes A."/>
            <person name="Elong R."/>
            <person name="Falk J."/>
            <person name="Farina A."/>
            <person name="Faro S."/>
            <person name="Ferguson D."/>
            <person name="Fisher S."/>
            <person name="Foley C.D."/>
            <person name="Franke A."/>
            <person name="Friedrich D."/>
            <person name="Gadbois L."/>
            <person name="Gearin G."/>
            <person name="Gearin C.R."/>
            <person name="Giannoukos G."/>
            <person name="Goode T."/>
            <person name="Graham J."/>
            <person name="Grandbois E."/>
            <person name="Grewal S."/>
            <person name="Gyaltsen K."/>
            <person name="Hafez N."/>
            <person name="Hagos B."/>
            <person name="Hall J."/>
            <person name="Henson C."/>
            <person name="Hollinger A."/>
            <person name="Honan T."/>
            <person name="Huard M.D."/>
            <person name="Hughes L."/>
            <person name="Hurhula B."/>
            <person name="Husby M.E."/>
            <person name="Kamat A."/>
            <person name="Kanga B."/>
            <person name="Kashin S."/>
            <person name="Khazanovich D."/>
            <person name="Kisner P."/>
            <person name="Lance K."/>
            <person name="Lara M."/>
            <person name="Lee W."/>
            <person name="Lennon N."/>
            <person name="Letendre F."/>
            <person name="LeVine R."/>
            <person name="Lipovsky A."/>
            <person name="Liu X."/>
            <person name="Liu J."/>
            <person name="Liu S."/>
            <person name="Lokyitsang T."/>
            <person name="Lokyitsang Y."/>
            <person name="Lubonja R."/>
            <person name="Lui A."/>
            <person name="MacDonald P."/>
            <person name="Magnisalis V."/>
            <person name="Maru K."/>
            <person name="Matthews C."/>
            <person name="McCusker W."/>
            <person name="McDonough S."/>
            <person name="Mehta T."/>
            <person name="Meldrim J."/>
            <person name="Meneus L."/>
            <person name="Mihai O."/>
            <person name="Mihalev A."/>
            <person name="Mihova T."/>
            <person name="Mittelman R."/>
            <person name="Mlenga V."/>
            <person name="Montmayeur A."/>
            <person name="Mulrain L."/>
            <person name="Navidi A."/>
            <person name="Naylor J."/>
            <person name="Negash T."/>
            <person name="Nguyen T."/>
            <person name="Nguyen N."/>
            <person name="Nicol R."/>
            <person name="Norbu C."/>
            <person name="Norbu N."/>
            <person name="Novod N."/>
            <person name="O'Neill B."/>
            <person name="Osman S."/>
            <person name="Markiewicz E."/>
            <person name="Oyono O.L."/>
            <person name="Patti C."/>
            <person name="Phunkhang P."/>
            <person name="Pierre F."/>
            <person name="Priest M."/>
            <person name="Raghuraman S."/>
            <person name="Rege F."/>
            <person name="Reyes R."/>
            <person name="Rise C."/>
            <person name="Rogov P."/>
            <person name="Ross K."/>
            <person name="Ryan E."/>
            <person name="Settipalli S."/>
            <person name="Shea T."/>
            <person name="Sherpa N."/>
            <person name="Shi L."/>
            <person name="Shih D."/>
            <person name="Sparrow T."/>
            <person name="Spaulding J."/>
            <person name="Stalker J."/>
            <person name="Stange-Thomann N."/>
            <person name="Stavropoulos S."/>
            <person name="Stone C."/>
            <person name="Strader C."/>
            <person name="Tesfaye S."/>
            <person name="Thomson T."/>
            <person name="Thoulutsang Y."/>
            <person name="Thoulutsang D."/>
            <person name="Topham K."/>
            <person name="Topping I."/>
            <person name="Tsamla T."/>
            <person name="Vassiliev H."/>
            <person name="Vo A."/>
            <person name="Wangchuk T."/>
            <person name="Wangdi T."/>
            <person name="Weiand M."/>
            <person name="Wilkinson J."/>
            <person name="Wilson A."/>
            <person name="Yadav S."/>
            <person name="Young G."/>
            <person name="Yu Q."/>
            <person name="Zembek L."/>
            <person name="Zhong D."/>
            <person name="Zimmer A."/>
            <person name="Zwirko Z."/>
            <person name="Jaffe D.B."/>
            <person name="Alvarez P."/>
            <person name="Brockman W."/>
            <person name="Butler J."/>
            <person name="Chin C."/>
            <person name="Gnerre S."/>
            <person name="Grabherr M."/>
            <person name="Kleber M."/>
            <person name="Mauceli E."/>
            <person name="MacCallum I."/>
        </authorList>
    </citation>
    <scope>NUCLEOTIDE SEQUENCE [LARGE SCALE GENOMIC DNA]</scope>
    <source>
        <strain evidence="4">MSH-3 / Tucson 14011-0111.49</strain>
    </source>
</reference>
<dbReference type="OMA" id="MTDYQHF"/>
<dbReference type="OrthoDB" id="273070at2759"/>
<dbReference type="PhylomeDB" id="B4GRS7"/>
<keyword evidence="4" id="KW-1185">Reference proteome</keyword>
<dbReference type="GO" id="GO:0000492">
    <property type="term" value="P:box C/D snoRNP assembly"/>
    <property type="evidence" value="ECO:0007669"/>
    <property type="project" value="TreeGrafter"/>
</dbReference>
<feature type="region of interest" description="Disordered" evidence="1">
    <location>
        <begin position="382"/>
        <end position="411"/>
    </location>
</feature>
<dbReference type="AlphaFoldDB" id="B4GRS7"/>
<organism evidence="4">
    <name type="scientific">Drosophila persimilis</name>
    <name type="common">Fruit fly</name>
    <dbReference type="NCBI Taxonomy" id="7234"/>
    <lineage>
        <taxon>Eukaryota</taxon>
        <taxon>Metazoa</taxon>
        <taxon>Ecdysozoa</taxon>
        <taxon>Arthropoda</taxon>
        <taxon>Hexapoda</taxon>
        <taxon>Insecta</taxon>
        <taxon>Pterygota</taxon>
        <taxon>Neoptera</taxon>
        <taxon>Endopterygota</taxon>
        <taxon>Diptera</taxon>
        <taxon>Brachycera</taxon>
        <taxon>Muscomorpha</taxon>
        <taxon>Ephydroidea</taxon>
        <taxon>Drosophilidae</taxon>
        <taxon>Drosophila</taxon>
        <taxon>Sophophora</taxon>
    </lineage>
</organism>
<evidence type="ECO:0000313" key="3">
    <source>
        <dbReference type="EMBL" id="EDW40462.1"/>
    </source>
</evidence>
<dbReference type="InterPro" id="IPR039136">
    <property type="entry name" value="NUFIP1-like"/>
</dbReference>
<feature type="compositionally biased region" description="Basic and acidic residues" evidence="1">
    <location>
        <begin position="172"/>
        <end position="199"/>
    </location>
</feature>
<dbReference type="Proteomes" id="UP000008744">
    <property type="component" value="Unassembled WGS sequence"/>
</dbReference>
<protein>
    <submittedName>
        <fullName evidence="3">GL25260</fullName>
    </submittedName>
</protein>
<dbReference type="eggNOG" id="ENOG502QPTB">
    <property type="taxonomic scope" value="Eukaryota"/>
</dbReference>
<dbReference type="STRING" id="7234.B4GRS7"/>
<dbReference type="KEGG" id="dpe:6595794"/>
<dbReference type="GO" id="GO:0003723">
    <property type="term" value="F:RNA binding"/>
    <property type="evidence" value="ECO:0007669"/>
    <property type="project" value="InterPro"/>
</dbReference>
<dbReference type="GO" id="GO:0005634">
    <property type="term" value="C:nucleus"/>
    <property type="evidence" value="ECO:0007669"/>
    <property type="project" value="TreeGrafter"/>
</dbReference>
<sequence length="473" mass="53343">MDEKVLPKFVLPSPKFARTENEANRTTMHYLTPSGMTLLPRAKQPPPMYGARGSTVPAKYLPVEQSPITSMPCHAPPIYKSPPRPEHCHNCGMELANAQDMRRHLEQHETCPAEDCDFAALHNIVERHIEANHITGLYTKVKRVWTAEDTAAWRAERRKKFPTAANVELAKRAKEQRLKRGERLEASKSRFGRREDRARTRPNSYQEKRPKSNKKGKGKSQHVDKKKADENIRKETDALQEETSHVSGTGVPMFRGTGQMLDYEHFKDNVQDKENVLCGLLGMYGSDSEDSEIEAEEGNRSQGQKSPQLETVRRLDSPECSTLENESSRADPIAPNTAVQKNTPETSEEPIISSEDLDLLKENNCSSDEAPDEAPIQRVTESISEPAITKPQFVEPKPGPSRKPAAPRAQKRISGLNYNRARKTTKQNTMLSKLLAVDIRHERNVLLQCVRYVCENNFFGIGASENKDQVKNS</sequence>
<name>B4GRS7_DROPE</name>
<dbReference type="HOGENOM" id="CLU_028700_1_0_1"/>
<feature type="compositionally biased region" description="Low complexity" evidence="1">
    <location>
        <begin position="343"/>
        <end position="354"/>
    </location>
</feature>
<dbReference type="PANTHER" id="PTHR13309">
    <property type="entry name" value="NUCLEAR FRAGILE X MENTAL RETARDATION PROTEIN INTERACTING PROTEIN 1"/>
    <property type="match status" value="1"/>
</dbReference>
<feature type="region of interest" description="Disordered" evidence="1">
    <location>
        <begin position="172"/>
        <end position="232"/>
    </location>
</feature>
<dbReference type="PROSITE" id="PS00028">
    <property type="entry name" value="ZINC_FINGER_C2H2_1"/>
    <property type="match status" value="1"/>
</dbReference>
<feature type="region of interest" description="Disordered" evidence="1">
    <location>
        <begin position="288"/>
        <end position="357"/>
    </location>
</feature>
<feature type="compositionally biased region" description="Basic residues" evidence="1">
    <location>
        <begin position="211"/>
        <end position="220"/>
    </location>
</feature>
<dbReference type="Pfam" id="PF10453">
    <property type="entry name" value="NUFIP1"/>
    <property type="match status" value="1"/>
</dbReference>
<feature type="compositionally biased region" description="Basic and acidic residues" evidence="1">
    <location>
        <begin position="221"/>
        <end position="232"/>
    </location>
</feature>
<proteinExistence type="predicted"/>
<feature type="compositionally biased region" description="Polar residues" evidence="1">
    <location>
        <begin position="300"/>
        <end position="309"/>
    </location>
</feature>
<dbReference type="PANTHER" id="PTHR13309:SF0">
    <property type="entry name" value="FMR1-INTERACTING PROTEIN NUFIP1"/>
    <property type="match status" value="1"/>
</dbReference>
<evidence type="ECO:0000313" key="4">
    <source>
        <dbReference type="Proteomes" id="UP000008744"/>
    </source>
</evidence>
<dbReference type="InterPro" id="IPR013087">
    <property type="entry name" value="Znf_C2H2_type"/>
</dbReference>
<evidence type="ECO:0000256" key="1">
    <source>
        <dbReference type="SAM" id="MobiDB-lite"/>
    </source>
</evidence>
<feature type="domain" description="C2H2-type" evidence="2">
    <location>
        <begin position="88"/>
        <end position="108"/>
    </location>
</feature>
<evidence type="ECO:0000259" key="2">
    <source>
        <dbReference type="PROSITE" id="PS00028"/>
    </source>
</evidence>
<dbReference type="InterPro" id="IPR019496">
    <property type="entry name" value="NUFIP1_cons_dom"/>
</dbReference>
<gene>
    <name evidence="3" type="primary">Dper\GL25260</name>
    <name evidence="3" type="ORF">Dper_GL25260</name>
</gene>
<dbReference type="EMBL" id="CH479188">
    <property type="protein sequence ID" value="EDW40462.1"/>
    <property type="molecule type" value="Genomic_DNA"/>
</dbReference>
<accession>B4GRS7</accession>